<feature type="region of interest" description="Disordered" evidence="6">
    <location>
        <begin position="273"/>
        <end position="294"/>
    </location>
</feature>
<dbReference type="PANTHER" id="PTHR45903">
    <property type="entry name" value="GLUTAMATE-RICH WD REPEAT-CONTAINING PROTEIN 1"/>
    <property type="match status" value="1"/>
</dbReference>
<feature type="compositionally biased region" description="Acidic residues" evidence="6">
    <location>
        <begin position="91"/>
        <end position="105"/>
    </location>
</feature>
<dbReference type="GO" id="GO:0005730">
    <property type="term" value="C:nucleolus"/>
    <property type="evidence" value="ECO:0007669"/>
    <property type="project" value="TreeGrafter"/>
</dbReference>
<dbReference type="InterPro" id="IPR022052">
    <property type="entry name" value="Histone-bd_RBBP4-like_N"/>
</dbReference>
<feature type="domain" description="Histone-binding protein RBBP4-like N-terminal" evidence="7">
    <location>
        <begin position="2"/>
        <end position="84"/>
    </location>
</feature>
<evidence type="ECO:0000256" key="3">
    <source>
        <dbReference type="ARBA" id="ARBA00022737"/>
    </source>
</evidence>
<dbReference type="PROSITE" id="PS50082">
    <property type="entry name" value="WD_REPEATS_2"/>
    <property type="match status" value="2"/>
</dbReference>
<gene>
    <name evidence="8" type="ORF">PCOAH_00011490</name>
</gene>
<dbReference type="SMART" id="SM00320">
    <property type="entry name" value="WD40"/>
    <property type="match status" value="6"/>
</dbReference>
<comment type="subcellular location">
    <subcellularLocation>
        <location evidence="1">Nucleus</location>
    </subcellularLocation>
</comment>
<dbReference type="Pfam" id="PF12265">
    <property type="entry name" value="CAF1C_H4-bd"/>
    <property type="match status" value="1"/>
</dbReference>
<feature type="region of interest" description="Disordered" evidence="6">
    <location>
        <begin position="89"/>
        <end position="156"/>
    </location>
</feature>
<dbReference type="InterPro" id="IPR036322">
    <property type="entry name" value="WD40_repeat_dom_sf"/>
</dbReference>
<dbReference type="VEuPathDB" id="PlasmoDB:PCOAH_00011490"/>
<organism evidence="8 9">
    <name type="scientific">Plasmodium coatneyi</name>
    <dbReference type="NCBI Taxonomy" id="208452"/>
    <lineage>
        <taxon>Eukaryota</taxon>
        <taxon>Sar</taxon>
        <taxon>Alveolata</taxon>
        <taxon>Apicomplexa</taxon>
        <taxon>Aconoidasida</taxon>
        <taxon>Haemosporida</taxon>
        <taxon>Plasmodiidae</taxon>
        <taxon>Plasmodium</taxon>
    </lineage>
</organism>
<dbReference type="OrthoDB" id="2161379at2759"/>
<dbReference type="InterPro" id="IPR019775">
    <property type="entry name" value="WD40_repeat_CS"/>
</dbReference>
<keyword evidence="3" id="KW-0677">Repeat</keyword>
<dbReference type="InterPro" id="IPR051972">
    <property type="entry name" value="Glutamate-rich_WD_repeat"/>
</dbReference>
<dbReference type="Proteomes" id="UP000092716">
    <property type="component" value="Chromosome 5"/>
</dbReference>
<keyword evidence="4" id="KW-0539">Nucleus</keyword>
<dbReference type="PROSITE" id="PS00678">
    <property type="entry name" value="WD_REPEATS_1"/>
    <property type="match status" value="2"/>
</dbReference>
<reference evidence="9" key="1">
    <citation type="submission" date="2016-06" db="EMBL/GenBank/DDBJ databases">
        <title>First high quality genome sequence of Plasmodium coatneyi using continuous long reads from single molecule, real-time sequencing.</title>
        <authorList>
            <person name="Chien J.-T."/>
            <person name="Pakala S.B."/>
            <person name="Geraldo J.A."/>
            <person name="Lapp S.A."/>
            <person name="Barnwell J.W."/>
            <person name="Kissinger J.C."/>
            <person name="Galinski M.R."/>
            <person name="Humphrey J.C."/>
        </authorList>
    </citation>
    <scope>NUCLEOTIDE SEQUENCE [LARGE SCALE GENOMIC DNA]</scope>
    <source>
        <strain evidence="9">Hackeri</strain>
    </source>
</reference>
<keyword evidence="2 5" id="KW-0853">WD repeat</keyword>
<accession>A0A1B1DVG5</accession>
<dbReference type="GeneID" id="30907875"/>
<dbReference type="RefSeq" id="XP_019913463.1">
    <property type="nucleotide sequence ID" value="XM_020057958.1"/>
</dbReference>
<dbReference type="AlphaFoldDB" id="A0A1B1DVG5"/>
<name>A0A1B1DVG5_9APIC</name>
<feature type="compositionally biased region" description="Basic residues" evidence="6">
    <location>
        <begin position="282"/>
        <end position="292"/>
    </location>
</feature>
<dbReference type="KEGG" id="pcot:PCOAH_00011490"/>
<dbReference type="PROSITE" id="PS50294">
    <property type="entry name" value="WD_REPEATS_REGION"/>
    <property type="match status" value="2"/>
</dbReference>
<dbReference type="Pfam" id="PF00400">
    <property type="entry name" value="WD40"/>
    <property type="match status" value="2"/>
</dbReference>
<keyword evidence="9" id="KW-1185">Reference proteome</keyword>
<evidence type="ECO:0000256" key="4">
    <source>
        <dbReference type="ARBA" id="ARBA00023242"/>
    </source>
</evidence>
<dbReference type="EMBL" id="CP016243">
    <property type="protein sequence ID" value="ANQ06768.1"/>
    <property type="molecule type" value="Genomic_DNA"/>
</dbReference>
<evidence type="ECO:0000313" key="8">
    <source>
        <dbReference type="EMBL" id="ANQ06768.1"/>
    </source>
</evidence>
<proteinExistence type="predicted"/>
<protein>
    <recommendedName>
        <fullName evidence="7">Histone-binding protein RBBP4-like N-terminal domain-containing protein</fullName>
    </recommendedName>
</protein>
<dbReference type="SUPFAM" id="SSF50978">
    <property type="entry name" value="WD40 repeat-like"/>
    <property type="match status" value="1"/>
</dbReference>
<evidence type="ECO:0000259" key="7">
    <source>
        <dbReference type="Pfam" id="PF12265"/>
    </source>
</evidence>
<dbReference type="InterPro" id="IPR001680">
    <property type="entry name" value="WD40_rpt"/>
</dbReference>
<dbReference type="InterPro" id="IPR015943">
    <property type="entry name" value="WD40/YVTN_repeat-like_dom_sf"/>
</dbReference>
<evidence type="ECO:0000256" key="2">
    <source>
        <dbReference type="ARBA" id="ARBA00022574"/>
    </source>
</evidence>
<feature type="repeat" description="WD" evidence="5">
    <location>
        <begin position="345"/>
        <end position="381"/>
    </location>
</feature>
<dbReference type="GO" id="GO:0042254">
    <property type="term" value="P:ribosome biogenesis"/>
    <property type="evidence" value="ECO:0007669"/>
    <property type="project" value="TreeGrafter"/>
</dbReference>
<dbReference type="PANTHER" id="PTHR45903:SF1">
    <property type="entry name" value="GLUTAMATE-RICH WD REPEAT-CONTAINING PROTEIN 1"/>
    <property type="match status" value="1"/>
</dbReference>
<evidence type="ECO:0000313" key="9">
    <source>
        <dbReference type="Proteomes" id="UP000092716"/>
    </source>
</evidence>
<dbReference type="Gene3D" id="2.130.10.10">
    <property type="entry name" value="YVTN repeat-like/Quinoprotein amine dehydrogenase"/>
    <property type="match status" value="1"/>
</dbReference>
<evidence type="ECO:0000256" key="5">
    <source>
        <dbReference type="PROSITE-ProRule" id="PRU00221"/>
    </source>
</evidence>
<evidence type="ECO:0000256" key="1">
    <source>
        <dbReference type="ARBA" id="ARBA00004123"/>
    </source>
</evidence>
<feature type="repeat" description="WD" evidence="5">
    <location>
        <begin position="389"/>
        <end position="431"/>
    </location>
</feature>
<sequence length="480" mass="52473">MDEKLDVDEEAYDMLFSPVTPWPCLSLDFILNKPGGGHPSVGDAKKKGGCTPVTYPLQITCVAGSQAAKGNQNEIYLLRWDNLNKLNGAADDSDEDSSDDSDDNDKDNLSNGVDASGGEVSNQNGAAAGGNLLGGNMQKGKKNPNGVNTPPAASKKEQVVCKAIKHPYGGLNRIKTCKKINSLIATWCEDSKVYIYELSEEIKHLDERPYNEEVVKKPLHVFDGHTSEGFSLDWNPVHAAKLLSGDNEGNLFLWLPDNSEKWTYERCSVEVGTDQSNEKSGGKGKGKGKKKHSIEDIQWSKGGNGFGHVFAMCSSDKSVKIVDTRDLKGDQHKTDGKNSTHIQIADAHTADVNVISWNEHVPFLLASGGDDSVVKIWDIRNVSNSVGALKFHKRPISAVSWDHSDTYVVLAASLDNSISIWDLSVETESLEFGLSKHPDQLLFEHLNQKFITDAKFHPLHPGVVVSTSSDNFNIFKPCNV</sequence>
<evidence type="ECO:0000256" key="6">
    <source>
        <dbReference type="SAM" id="MobiDB-lite"/>
    </source>
</evidence>